<feature type="domain" description="VOC" evidence="1">
    <location>
        <begin position="2"/>
        <end position="127"/>
    </location>
</feature>
<reference evidence="2 3" key="1">
    <citation type="submission" date="2016-11" db="EMBL/GenBank/DDBJ databases">
        <title>Description of two novel members of the family Erysipelotrichaceae: Ileibacterium lipovorans gen. nov., sp. nov. and Dubosiella newyorkensis, gen. nov., sp. nov.</title>
        <authorList>
            <person name="Cox L.M."/>
            <person name="Sohn J."/>
            <person name="Tyrrell K.L."/>
            <person name="Citron D.M."/>
            <person name="Lawson P.A."/>
            <person name="Patel N.B."/>
            <person name="Iizumi T."/>
            <person name="Perez-Perez G.I."/>
            <person name="Goldstein E.J."/>
            <person name="Blaser M.J."/>
        </authorList>
    </citation>
    <scope>NUCLEOTIDE SEQUENCE [LARGE SCALE GENOMIC DNA]</scope>
    <source>
        <strain evidence="2 3">NYU-BL-A3</strain>
    </source>
</reference>
<dbReference type="OrthoDB" id="9789012at2"/>
<sequence>MKIEHAALYVEDLEKAKNFFTTMLKGVSNEIYHNPKTGFSSYFIEFDEGARLEIMNKPGLLKANFETPRTGYAHLAFSVGNKEEVDRLTKELQEAGYETMNGPRMTGDGYYESVIASVEGHPIEITI</sequence>
<protein>
    <submittedName>
        <fullName evidence="2">Glyoxalase</fullName>
    </submittedName>
</protein>
<keyword evidence="3" id="KW-1185">Reference proteome</keyword>
<evidence type="ECO:0000259" key="1">
    <source>
        <dbReference type="PROSITE" id="PS51819"/>
    </source>
</evidence>
<dbReference type="Proteomes" id="UP000186341">
    <property type="component" value="Unassembled WGS sequence"/>
</dbReference>
<dbReference type="Pfam" id="PF00903">
    <property type="entry name" value="Glyoxalase"/>
    <property type="match status" value="1"/>
</dbReference>
<dbReference type="AlphaFoldDB" id="A0A1U7NDU9"/>
<dbReference type="RefSeq" id="WP_075820735.1">
    <property type="nucleotide sequence ID" value="NZ_CAJUTZ010000087.1"/>
</dbReference>
<dbReference type="Gene3D" id="3.10.180.10">
    <property type="entry name" value="2,3-Dihydroxybiphenyl 1,2-Dioxygenase, domain 1"/>
    <property type="match status" value="1"/>
</dbReference>
<comment type="caution">
    <text evidence="2">The sequence shown here is derived from an EMBL/GenBank/DDBJ whole genome shotgun (WGS) entry which is preliminary data.</text>
</comment>
<proteinExistence type="predicted"/>
<dbReference type="InterPro" id="IPR037523">
    <property type="entry name" value="VOC_core"/>
</dbReference>
<dbReference type="InterPro" id="IPR051332">
    <property type="entry name" value="Fosfomycin_Res_Enzymes"/>
</dbReference>
<organism evidence="2 3">
    <name type="scientific">Ileibacterium valens</name>
    <dbReference type="NCBI Taxonomy" id="1862668"/>
    <lineage>
        <taxon>Bacteria</taxon>
        <taxon>Bacillati</taxon>
        <taxon>Bacillota</taxon>
        <taxon>Erysipelotrichia</taxon>
        <taxon>Erysipelotrichales</taxon>
        <taxon>Erysipelotrichaceae</taxon>
        <taxon>Ileibacterium</taxon>
    </lineage>
</organism>
<gene>
    <name evidence="2" type="ORF">BO222_10315</name>
</gene>
<dbReference type="PANTHER" id="PTHR36113:SF1">
    <property type="entry name" value="GLYOXALASE_BLEOMYCIN RESISTANCE PROTEIN_DIOXYGENASE"/>
    <property type="match status" value="1"/>
</dbReference>
<name>A0A1U7NDU9_9FIRM</name>
<dbReference type="PANTHER" id="PTHR36113">
    <property type="entry name" value="LYASE, PUTATIVE-RELATED-RELATED"/>
    <property type="match status" value="1"/>
</dbReference>
<evidence type="ECO:0000313" key="2">
    <source>
        <dbReference type="EMBL" id="OLU37575.1"/>
    </source>
</evidence>
<dbReference type="PROSITE" id="PS51819">
    <property type="entry name" value="VOC"/>
    <property type="match status" value="1"/>
</dbReference>
<evidence type="ECO:0000313" key="3">
    <source>
        <dbReference type="Proteomes" id="UP000186341"/>
    </source>
</evidence>
<dbReference type="SUPFAM" id="SSF54593">
    <property type="entry name" value="Glyoxalase/Bleomycin resistance protein/Dihydroxybiphenyl dioxygenase"/>
    <property type="match status" value="1"/>
</dbReference>
<dbReference type="GeneID" id="82203544"/>
<dbReference type="InterPro" id="IPR029068">
    <property type="entry name" value="Glyas_Bleomycin-R_OHBP_Dase"/>
</dbReference>
<dbReference type="EMBL" id="MPJW01000198">
    <property type="protein sequence ID" value="OLU37575.1"/>
    <property type="molecule type" value="Genomic_DNA"/>
</dbReference>
<dbReference type="InterPro" id="IPR004360">
    <property type="entry name" value="Glyas_Fos-R_dOase_dom"/>
</dbReference>
<accession>A0A1U7NDU9</accession>